<protein>
    <submittedName>
        <fullName evidence="1">Uncharacterized protein</fullName>
    </submittedName>
</protein>
<evidence type="ECO:0000313" key="1">
    <source>
        <dbReference type="EMBL" id="KAK1750486.1"/>
    </source>
</evidence>
<dbReference type="EMBL" id="MU839847">
    <property type="protein sequence ID" value="KAK1750486.1"/>
    <property type="molecule type" value="Genomic_DNA"/>
</dbReference>
<dbReference type="AlphaFoldDB" id="A0AAJ0B6Y8"/>
<organism evidence="1 2">
    <name type="scientific">Echria macrotheca</name>
    <dbReference type="NCBI Taxonomy" id="438768"/>
    <lineage>
        <taxon>Eukaryota</taxon>
        <taxon>Fungi</taxon>
        <taxon>Dikarya</taxon>
        <taxon>Ascomycota</taxon>
        <taxon>Pezizomycotina</taxon>
        <taxon>Sordariomycetes</taxon>
        <taxon>Sordariomycetidae</taxon>
        <taxon>Sordariales</taxon>
        <taxon>Schizotheciaceae</taxon>
        <taxon>Echria</taxon>
    </lineage>
</organism>
<comment type="caution">
    <text evidence="1">The sequence shown here is derived from an EMBL/GenBank/DDBJ whole genome shotgun (WGS) entry which is preliminary data.</text>
</comment>
<accession>A0AAJ0B6Y8</accession>
<gene>
    <name evidence="1" type="ORF">QBC47DRAFT_394141</name>
</gene>
<proteinExistence type="predicted"/>
<reference evidence="1" key="1">
    <citation type="submission" date="2023-06" db="EMBL/GenBank/DDBJ databases">
        <title>Genome-scale phylogeny and comparative genomics of the fungal order Sordariales.</title>
        <authorList>
            <consortium name="Lawrence Berkeley National Laboratory"/>
            <person name="Hensen N."/>
            <person name="Bonometti L."/>
            <person name="Westerberg I."/>
            <person name="Brannstrom I.O."/>
            <person name="Guillou S."/>
            <person name="Cros-Aarteil S."/>
            <person name="Calhoun S."/>
            <person name="Haridas S."/>
            <person name="Kuo A."/>
            <person name="Mondo S."/>
            <person name="Pangilinan J."/>
            <person name="Riley R."/>
            <person name="Labutti K."/>
            <person name="Andreopoulos B."/>
            <person name="Lipzen A."/>
            <person name="Chen C."/>
            <person name="Yanf M."/>
            <person name="Daum C."/>
            <person name="Ng V."/>
            <person name="Clum A."/>
            <person name="Steindorff A."/>
            <person name="Ohm R."/>
            <person name="Martin F."/>
            <person name="Silar P."/>
            <person name="Natvig D."/>
            <person name="Lalanne C."/>
            <person name="Gautier V."/>
            <person name="Ament-Velasquez S.L."/>
            <person name="Kruys A."/>
            <person name="Hutchinson M.I."/>
            <person name="Powell A.J."/>
            <person name="Barry K."/>
            <person name="Miller A.N."/>
            <person name="Grigoriev I.V."/>
            <person name="Debuchy R."/>
            <person name="Gladieux P."/>
            <person name="Thoren M.H."/>
            <person name="Johannesson H."/>
        </authorList>
    </citation>
    <scope>NUCLEOTIDE SEQUENCE</scope>
    <source>
        <strain evidence="1">PSN4</strain>
    </source>
</reference>
<name>A0AAJ0B6Y8_9PEZI</name>
<sequence>MGILTRVSDNWVRRSGKARLMPYLFWTKVEDRATLEGSSKDAVREHFRNWINTRSVERDGPGADHPNLINESPRYRACLYVDKDVMMSASLTAYPFPQNPTGFHLKVEGHVVLIDAQYGQHYLNQPGIDEYDRAELESGDLTEEDLEEGQYEPIEGKTEYDVGWQYIKLELTATIYDQMCHFHDAWIQPNFYTRPPAIGEGGTA</sequence>
<dbReference type="Proteomes" id="UP001239445">
    <property type="component" value="Unassembled WGS sequence"/>
</dbReference>
<evidence type="ECO:0000313" key="2">
    <source>
        <dbReference type="Proteomes" id="UP001239445"/>
    </source>
</evidence>
<keyword evidence="2" id="KW-1185">Reference proteome</keyword>